<dbReference type="SUPFAM" id="SSF53254">
    <property type="entry name" value="Phosphoglycerate mutase-like"/>
    <property type="match status" value="1"/>
</dbReference>
<dbReference type="InterPro" id="IPR029033">
    <property type="entry name" value="His_PPase_superfam"/>
</dbReference>
<feature type="signal peptide" evidence="1">
    <location>
        <begin position="1"/>
        <end position="23"/>
    </location>
</feature>
<dbReference type="RefSeq" id="WP_137731052.1">
    <property type="nucleotide sequence ID" value="NZ_BJCL01000001.1"/>
</dbReference>
<dbReference type="Pfam" id="PF00300">
    <property type="entry name" value="His_Phos_1"/>
    <property type="match status" value="1"/>
</dbReference>
<name>A0A480AKN8_9BURK</name>
<comment type="caution">
    <text evidence="2">The sequence shown here is derived from an EMBL/GenBank/DDBJ whole genome shotgun (WGS) entry which is preliminary data.</text>
</comment>
<dbReference type="OrthoDB" id="8685508at2"/>
<organism evidence="2 3">
    <name type="scientific">Pseudaquabacterium pictum</name>
    <dbReference type="NCBI Taxonomy" id="2315236"/>
    <lineage>
        <taxon>Bacteria</taxon>
        <taxon>Pseudomonadati</taxon>
        <taxon>Pseudomonadota</taxon>
        <taxon>Betaproteobacteria</taxon>
        <taxon>Burkholderiales</taxon>
        <taxon>Sphaerotilaceae</taxon>
        <taxon>Pseudaquabacterium</taxon>
    </lineage>
</organism>
<evidence type="ECO:0000256" key="1">
    <source>
        <dbReference type="SAM" id="SignalP"/>
    </source>
</evidence>
<dbReference type="Proteomes" id="UP000301751">
    <property type="component" value="Unassembled WGS sequence"/>
</dbReference>
<evidence type="ECO:0000313" key="2">
    <source>
        <dbReference type="EMBL" id="GCL61290.1"/>
    </source>
</evidence>
<dbReference type="InterPro" id="IPR013078">
    <property type="entry name" value="His_Pase_superF_clade-1"/>
</dbReference>
<keyword evidence="1" id="KW-0732">Signal</keyword>
<evidence type="ECO:0000313" key="3">
    <source>
        <dbReference type="Proteomes" id="UP000301751"/>
    </source>
</evidence>
<protein>
    <submittedName>
        <fullName evidence="2">Phosphoglycerate mutase</fullName>
    </submittedName>
</protein>
<accession>A0A480AKN8</accession>
<dbReference type="CDD" id="cd07040">
    <property type="entry name" value="HP"/>
    <property type="match status" value="1"/>
</dbReference>
<reference evidence="3" key="1">
    <citation type="submission" date="2019-03" db="EMBL/GenBank/DDBJ databases">
        <title>Aquabacterium pictum sp.nov., the first bacteriochlorophyll a-containing freshwater bacterium in the genus Aquabacterium of the class Betaproteobacteria.</title>
        <authorList>
            <person name="Hirose S."/>
            <person name="Tank M."/>
            <person name="Hara E."/>
            <person name="Tamaki H."/>
            <person name="Takaichi S."/>
            <person name="Haruta S."/>
            <person name="Hanada S."/>
        </authorList>
    </citation>
    <scope>NUCLEOTIDE SEQUENCE [LARGE SCALE GENOMIC DNA]</scope>
    <source>
        <strain evidence="3">W35</strain>
    </source>
</reference>
<dbReference type="AlphaFoldDB" id="A0A480AKN8"/>
<feature type="chain" id="PRO_5019857315" evidence="1">
    <location>
        <begin position="24"/>
        <end position="188"/>
    </location>
</feature>
<gene>
    <name evidence="2" type="ORF">AQPW35_03710</name>
</gene>
<dbReference type="Gene3D" id="3.40.50.1240">
    <property type="entry name" value="Phosphoglycerate mutase-like"/>
    <property type="match status" value="1"/>
</dbReference>
<keyword evidence="3" id="KW-1185">Reference proteome</keyword>
<proteinExistence type="predicted"/>
<dbReference type="EMBL" id="BJCL01000001">
    <property type="protein sequence ID" value="GCL61290.1"/>
    <property type="molecule type" value="Genomic_DNA"/>
</dbReference>
<sequence>MLQRRHLLAAPLVLPALLTGAQAAPLDLLREGGLVLALRHALAPGTFDPPEFKLGVCSTQRNLNDVGRQQARDIGAWFQAQRLKPARVRSSPWCRCVDTAQLAFGTHEAWPALGSPRGATEATNAESLEALRAAIRSASAQRGRFEVWVTHMFVLADLVGQNTGVSEGLLLRAGADGAPQVLGRWSLG</sequence>